<proteinExistence type="predicted"/>
<evidence type="ECO:0008006" key="3">
    <source>
        <dbReference type="Google" id="ProtNLM"/>
    </source>
</evidence>
<reference evidence="1" key="1">
    <citation type="journal article" date="2013" name="J. Virol.">
        <title>New Insights into the Evolution of Entomopoxvirinae from the Complete Genome Sequences of Four Entomopoxviruses Infecting Adoxophyes honmai, Choristoneura biennis, Choristoneura rosaceana, and Mythimna separata.</title>
        <authorList>
            <person name="Theze J."/>
            <person name="Takatsuka J."/>
            <person name="Li Z."/>
            <person name="Gallais J."/>
            <person name="Doucet D."/>
            <person name="Arif B."/>
            <person name="Nakai M."/>
            <person name="Herniou E.A."/>
        </authorList>
    </citation>
    <scope>NUCLEOTIDE SEQUENCE</scope>
</reference>
<gene>
    <name evidence="1" type="ORF">CHREV_143</name>
</gene>
<evidence type="ECO:0000313" key="2">
    <source>
        <dbReference type="Proteomes" id="UP000792374"/>
    </source>
</evidence>
<keyword evidence="2" id="KW-1185">Reference proteome</keyword>
<sequence>MEKYINRITQVRNLFLNFINEENIKYHNNNYTEIKLINKLQYLWLNIDNYNCIKTHNIDYFYNILEEQYILNWRLDEYGFEEYNNYYYELIILLLDIILE</sequence>
<protein>
    <recommendedName>
        <fullName evidence="3">N1R/p28-like protein</fullName>
    </recommendedName>
</protein>
<dbReference type="GeneID" id="15613468"/>
<accession>A0ABM9QKK4</accession>
<dbReference type="EMBL" id="HF679133">
    <property type="protein sequence ID" value="CCU56045.1"/>
    <property type="molecule type" value="Genomic_DNA"/>
</dbReference>
<name>A0ABM9QKK4_9POXV</name>
<evidence type="ECO:0000313" key="1">
    <source>
        <dbReference type="EMBL" id="CCU56045.1"/>
    </source>
</evidence>
<dbReference type="Proteomes" id="UP000792374">
    <property type="component" value="Genome"/>
</dbReference>
<dbReference type="RefSeq" id="YP_008004547.1">
    <property type="nucleotide sequence ID" value="NC_021249.1"/>
</dbReference>
<organism evidence="1 2">
    <name type="scientific">Choristoneura rosaceana entomopoxvirus 'L'</name>
    <dbReference type="NCBI Taxonomy" id="1293539"/>
    <lineage>
        <taxon>Viruses</taxon>
        <taxon>Varidnaviria</taxon>
        <taxon>Bamfordvirae</taxon>
        <taxon>Nucleocytoviricota</taxon>
        <taxon>Pokkesviricetes</taxon>
        <taxon>Chitovirales</taxon>
        <taxon>Poxviridae</taxon>
        <taxon>Entomopoxvirinae</taxon>
        <taxon>Betaentomopoxvirus</taxon>
        <taxon>Betaentomopoxvirus crosaceana</taxon>
        <taxon>Choristoneura rosaceana entomopoxvirus</taxon>
    </lineage>
</organism>